<evidence type="ECO:0000313" key="3">
    <source>
        <dbReference type="EMBL" id="NYI08430.1"/>
    </source>
</evidence>
<keyword evidence="3" id="KW-0378">Hydrolase</keyword>
<sequence>MALLVLLAACAWLVLGEGPLPNHGRAFDSSVTESALRLADDNPGLTPLAEFLADLGSPLVAGPVLALAVLLTAHATQRRSDRKGNALPRVTDTPSGMASALLPVVTVAIASVVVVSSVAVLKAALGRRPPPEFPFAEADSGFFPSGHAATALLCWGGAVVVPVACRLLTRRCVVVVLVSAAGSVNVAVGAALVWCGYHWALDVLGAWLLTGAVLCVIAAVLLRRAPSPDD</sequence>
<accession>A0A853A4N2</accession>
<feature type="transmembrane region" description="Helical" evidence="1">
    <location>
        <begin position="172"/>
        <end position="193"/>
    </location>
</feature>
<feature type="transmembrane region" description="Helical" evidence="1">
    <location>
        <begin position="199"/>
        <end position="222"/>
    </location>
</feature>
<evidence type="ECO:0000313" key="4">
    <source>
        <dbReference type="Proteomes" id="UP000567795"/>
    </source>
</evidence>
<dbReference type="RefSeq" id="WP_179817244.1">
    <property type="nucleotide sequence ID" value="NZ_JACBZD010000002.1"/>
</dbReference>
<dbReference type="EMBL" id="JACBZD010000002">
    <property type="protein sequence ID" value="NYI08430.1"/>
    <property type="molecule type" value="Genomic_DNA"/>
</dbReference>
<dbReference type="Pfam" id="PF01569">
    <property type="entry name" value="PAP2"/>
    <property type="match status" value="1"/>
</dbReference>
<feature type="transmembrane region" description="Helical" evidence="1">
    <location>
        <begin position="141"/>
        <end position="165"/>
    </location>
</feature>
<dbReference type="Proteomes" id="UP000567795">
    <property type="component" value="Unassembled WGS sequence"/>
</dbReference>
<proteinExistence type="predicted"/>
<gene>
    <name evidence="3" type="ORF">FHU37_005459</name>
</gene>
<protein>
    <submittedName>
        <fullName evidence="3">Undecaprenyl-diphosphatase</fullName>
        <ecNumber evidence="3">3.6.1.27</ecNumber>
    </submittedName>
</protein>
<dbReference type="Gene3D" id="1.20.144.10">
    <property type="entry name" value="Phosphatidic acid phosphatase type 2/haloperoxidase"/>
    <property type="match status" value="1"/>
</dbReference>
<comment type="caution">
    <text evidence="3">The sequence shown here is derived from an EMBL/GenBank/DDBJ whole genome shotgun (WGS) entry which is preliminary data.</text>
</comment>
<feature type="domain" description="Phosphatidic acid phosphatase type 2/haloperoxidase" evidence="2">
    <location>
        <begin position="102"/>
        <end position="218"/>
    </location>
</feature>
<reference evidence="3 4" key="1">
    <citation type="submission" date="2020-07" db="EMBL/GenBank/DDBJ databases">
        <title>Sequencing the genomes of 1000 actinobacteria strains.</title>
        <authorList>
            <person name="Klenk H.-P."/>
        </authorList>
    </citation>
    <scope>NUCLEOTIDE SEQUENCE [LARGE SCALE GENOMIC DNA]</scope>
    <source>
        <strain evidence="3 4">DSM 42178</strain>
    </source>
</reference>
<evidence type="ECO:0000256" key="1">
    <source>
        <dbReference type="SAM" id="Phobius"/>
    </source>
</evidence>
<organism evidence="3 4">
    <name type="scientific">Allostreptomyces psammosilenae</name>
    <dbReference type="NCBI Taxonomy" id="1892865"/>
    <lineage>
        <taxon>Bacteria</taxon>
        <taxon>Bacillati</taxon>
        <taxon>Actinomycetota</taxon>
        <taxon>Actinomycetes</taxon>
        <taxon>Kitasatosporales</taxon>
        <taxon>Streptomycetaceae</taxon>
        <taxon>Allostreptomyces</taxon>
    </lineage>
</organism>
<evidence type="ECO:0000259" key="2">
    <source>
        <dbReference type="SMART" id="SM00014"/>
    </source>
</evidence>
<dbReference type="InterPro" id="IPR000326">
    <property type="entry name" value="PAP2/HPO"/>
</dbReference>
<dbReference type="SUPFAM" id="SSF48317">
    <property type="entry name" value="Acid phosphatase/Vanadium-dependent haloperoxidase"/>
    <property type="match status" value="1"/>
</dbReference>
<keyword evidence="4" id="KW-1185">Reference proteome</keyword>
<dbReference type="SMART" id="SM00014">
    <property type="entry name" value="acidPPc"/>
    <property type="match status" value="1"/>
</dbReference>
<feature type="transmembrane region" description="Helical" evidence="1">
    <location>
        <begin position="55"/>
        <end position="76"/>
    </location>
</feature>
<dbReference type="InterPro" id="IPR036938">
    <property type="entry name" value="PAP2/HPO_sf"/>
</dbReference>
<name>A0A853A4N2_9ACTN</name>
<dbReference type="GO" id="GO:0050380">
    <property type="term" value="F:undecaprenyl-diphosphatase activity"/>
    <property type="evidence" value="ECO:0007669"/>
    <property type="project" value="UniProtKB-EC"/>
</dbReference>
<keyword evidence="1" id="KW-0472">Membrane</keyword>
<dbReference type="EC" id="3.6.1.27" evidence="3"/>
<feature type="transmembrane region" description="Helical" evidence="1">
    <location>
        <begin position="97"/>
        <end position="121"/>
    </location>
</feature>
<keyword evidence="1" id="KW-1133">Transmembrane helix</keyword>
<keyword evidence="1" id="KW-0812">Transmembrane</keyword>
<dbReference type="AlphaFoldDB" id="A0A853A4N2"/>